<dbReference type="Pfam" id="PF00015">
    <property type="entry name" value="MCPsignal"/>
    <property type="match status" value="1"/>
</dbReference>
<name>A0A265N703_9BACI</name>
<dbReference type="InterPro" id="IPR012292">
    <property type="entry name" value="Globin/Proto"/>
</dbReference>
<evidence type="ECO:0000256" key="2">
    <source>
        <dbReference type="PROSITE-ProRule" id="PRU00284"/>
    </source>
</evidence>
<dbReference type="SUPFAM" id="SSF46458">
    <property type="entry name" value="Globin-like"/>
    <property type="match status" value="1"/>
</dbReference>
<proteinExistence type="predicted"/>
<dbReference type="SMART" id="SM00283">
    <property type="entry name" value="MA"/>
    <property type="match status" value="1"/>
</dbReference>
<dbReference type="Proteomes" id="UP000216498">
    <property type="component" value="Unassembled WGS sequence"/>
</dbReference>
<comment type="caution">
    <text evidence="4">The sequence shown here is derived from an EMBL/GenBank/DDBJ whole genome shotgun (WGS) entry which is preliminary data.</text>
</comment>
<accession>A0A265N703</accession>
<keyword evidence="5" id="KW-1185">Reference proteome</keyword>
<dbReference type="PROSITE" id="PS50111">
    <property type="entry name" value="CHEMOTAXIS_TRANSDUC_2"/>
    <property type="match status" value="1"/>
</dbReference>
<dbReference type="Pfam" id="PF13682">
    <property type="entry name" value="CZB"/>
    <property type="match status" value="1"/>
</dbReference>
<dbReference type="GO" id="GO:0007165">
    <property type="term" value="P:signal transduction"/>
    <property type="evidence" value="ECO:0007669"/>
    <property type="project" value="UniProtKB-KW"/>
</dbReference>
<dbReference type="InterPro" id="IPR044398">
    <property type="entry name" value="Globin-sensor_dom"/>
</dbReference>
<dbReference type="PANTHER" id="PTHR32089">
    <property type="entry name" value="METHYL-ACCEPTING CHEMOTAXIS PROTEIN MCPB"/>
    <property type="match status" value="1"/>
</dbReference>
<keyword evidence="1 2" id="KW-0807">Transducer</keyword>
<organism evidence="4 5">
    <name type="scientific">Virgibacillus indicus</name>
    <dbReference type="NCBI Taxonomy" id="2024554"/>
    <lineage>
        <taxon>Bacteria</taxon>
        <taxon>Bacillati</taxon>
        <taxon>Bacillota</taxon>
        <taxon>Bacilli</taxon>
        <taxon>Bacillales</taxon>
        <taxon>Bacillaceae</taxon>
        <taxon>Virgibacillus</taxon>
    </lineage>
</organism>
<sequence>MENLILCKKHYSGTIDLGGVSMLFTKAKPKDHITSLENSDISVDNSYSIKELLKLCQLTKKDLAALGKIDDIMEEHAAIIAERHYNMIMMIPKIKELFENNTNYEGYVRLITLYYKQLTKPELDASYIEYRREIGRIHSRIHLTDEWFIGSYVRVYEYMIPLIVARFHSKPGELMDILIALNRIITFDSLVVLGSYQEANDFYLVENINKVMESVIGADKVSKLLGEVASTVTETSSISYAAKELSDSVQQVAENATSVSSNTVKMIDDSQKGHDIIQGSLNGFLKMADDFTNMEGKIGHLTTGVQQITQVVELIQNVADETNLLALNASIEAARAGESGRGFSVVASEVRGLAEQTKKSVNQISTMIEEMLKDSKDVGKTVEAMSSTLTERVEQANNSIDVMKQIMNQIKDVGDSTGNIAAIAEEQSAATEDITDRILLIHDHTEKIKKQSNTTGKSIYDASVEVDELRKEVIGVIPDLTSGQLLRVVKTEHRLYGWWLYNKLLGFHSEDRDYENHAAACRLGKWMEQMKTDFKEVTKTPSFKALEKTHSDFHNKMDEIYQLAEAGETAQANKEITDFEVVSSKIIVQIDTLQKELQDN</sequence>
<dbReference type="GO" id="GO:0016020">
    <property type="term" value="C:membrane"/>
    <property type="evidence" value="ECO:0007669"/>
    <property type="project" value="InterPro"/>
</dbReference>
<dbReference type="PANTHER" id="PTHR32089:SF112">
    <property type="entry name" value="LYSOZYME-LIKE PROTEIN-RELATED"/>
    <property type="match status" value="1"/>
</dbReference>
<dbReference type="InterPro" id="IPR004089">
    <property type="entry name" value="MCPsignal_dom"/>
</dbReference>
<feature type="domain" description="Methyl-accepting transducer" evidence="3">
    <location>
        <begin position="233"/>
        <end position="442"/>
    </location>
</feature>
<dbReference type="Pfam" id="PF11563">
    <property type="entry name" value="Protoglobin"/>
    <property type="match status" value="1"/>
</dbReference>
<dbReference type="EMBL" id="NPMS01000007">
    <property type="protein sequence ID" value="OZU87798.1"/>
    <property type="molecule type" value="Genomic_DNA"/>
</dbReference>
<dbReference type="Gene3D" id="1.20.120.30">
    <property type="entry name" value="Aspartate receptor, ligand-binding domain"/>
    <property type="match status" value="1"/>
</dbReference>
<dbReference type="Gene3D" id="1.10.490.10">
    <property type="entry name" value="Globins"/>
    <property type="match status" value="1"/>
</dbReference>
<dbReference type="SUPFAM" id="SSF58104">
    <property type="entry name" value="Methyl-accepting chemotaxis protein (MCP) signaling domain"/>
    <property type="match status" value="1"/>
</dbReference>
<evidence type="ECO:0000256" key="1">
    <source>
        <dbReference type="ARBA" id="ARBA00023224"/>
    </source>
</evidence>
<evidence type="ECO:0000259" key="3">
    <source>
        <dbReference type="PROSITE" id="PS50111"/>
    </source>
</evidence>
<gene>
    <name evidence="4" type="ORF">CIL03_13895</name>
</gene>
<protein>
    <recommendedName>
        <fullName evidence="3">Methyl-accepting transducer domain-containing protein</fullName>
    </recommendedName>
</protein>
<dbReference type="Gene3D" id="1.10.287.950">
    <property type="entry name" value="Methyl-accepting chemotaxis protein"/>
    <property type="match status" value="1"/>
</dbReference>
<dbReference type="GO" id="GO:0020037">
    <property type="term" value="F:heme binding"/>
    <property type="evidence" value="ECO:0007669"/>
    <property type="project" value="InterPro"/>
</dbReference>
<dbReference type="InterPro" id="IPR025991">
    <property type="entry name" value="Chemoreceptor_zinc-bind_dom"/>
</dbReference>
<dbReference type="OrthoDB" id="266313at2"/>
<dbReference type="InterPro" id="IPR009050">
    <property type="entry name" value="Globin-like_sf"/>
</dbReference>
<reference evidence="4 5" key="1">
    <citation type="submission" date="2017-08" db="EMBL/GenBank/DDBJ databases">
        <title>Virgibacillus indicus sp. nov. and Virgibacillus profoundi sp. nov, two moderately halophilic bacteria isolated from marine sediment by using the Microfluidic Streak Plate.</title>
        <authorList>
            <person name="Xu B."/>
            <person name="Hu B."/>
            <person name="Wang J."/>
            <person name="Zhu Y."/>
            <person name="Huang L."/>
            <person name="Du W."/>
            <person name="Huang Y."/>
        </authorList>
    </citation>
    <scope>NUCLEOTIDE SEQUENCE [LARGE SCALE GENOMIC DNA]</scope>
    <source>
        <strain evidence="4 5">IO3-P2-C2</strain>
    </source>
</reference>
<dbReference type="GO" id="GO:0019825">
    <property type="term" value="F:oxygen binding"/>
    <property type="evidence" value="ECO:0007669"/>
    <property type="project" value="InterPro"/>
</dbReference>
<dbReference type="AlphaFoldDB" id="A0A265N703"/>
<evidence type="ECO:0000313" key="5">
    <source>
        <dbReference type="Proteomes" id="UP000216498"/>
    </source>
</evidence>
<dbReference type="CDD" id="cd11386">
    <property type="entry name" value="MCP_signal"/>
    <property type="match status" value="1"/>
</dbReference>
<dbReference type="CDD" id="cd01068">
    <property type="entry name" value="globin_sensor"/>
    <property type="match status" value="1"/>
</dbReference>
<dbReference type="InterPro" id="IPR039379">
    <property type="entry name" value="Protoglobin_sensor_dom"/>
</dbReference>
<evidence type="ECO:0000313" key="4">
    <source>
        <dbReference type="EMBL" id="OZU87798.1"/>
    </source>
</evidence>